<proteinExistence type="predicted"/>
<keyword evidence="2" id="KW-1185">Reference proteome</keyword>
<accession>A0A9N9Q369</accession>
<name>A0A9N9Q369_9HELO</name>
<gene>
    <name evidence="1" type="ORF">HYALB_00000669</name>
</gene>
<sequence length="213" mass="24522">MRPRDSHRGGDGVNMSTRLIGIAENQERFFGSKYVELPKKKFESLQKWSDWAEADDLRYAVKRGVDFMRDVERCISGELRLLLEMSGDELPEKLFSRLDIDDIPDLRAYWDRGDHPDGLKETHALFKAGKLPPPEDVVDSGSVNLEPAHILRFLAEFPGLYPSAEMQCPFPPEARPSVEIRYQIPFSTDFEFVKMELSHGLCTKIVENHRRNN</sequence>
<protein>
    <submittedName>
        <fullName evidence="1">Uncharacterized protein</fullName>
    </submittedName>
</protein>
<comment type="caution">
    <text evidence="1">The sequence shown here is derived from an EMBL/GenBank/DDBJ whole genome shotgun (WGS) entry which is preliminary data.</text>
</comment>
<dbReference type="AlphaFoldDB" id="A0A9N9Q369"/>
<organism evidence="1 2">
    <name type="scientific">Hymenoscyphus albidus</name>
    <dbReference type="NCBI Taxonomy" id="595503"/>
    <lineage>
        <taxon>Eukaryota</taxon>
        <taxon>Fungi</taxon>
        <taxon>Dikarya</taxon>
        <taxon>Ascomycota</taxon>
        <taxon>Pezizomycotina</taxon>
        <taxon>Leotiomycetes</taxon>
        <taxon>Helotiales</taxon>
        <taxon>Helotiaceae</taxon>
        <taxon>Hymenoscyphus</taxon>
    </lineage>
</organism>
<dbReference type="Proteomes" id="UP000701801">
    <property type="component" value="Unassembled WGS sequence"/>
</dbReference>
<reference evidence="1" key="1">
    <citation type="submission" date="2021-07" db="EMBL/GenBank/DDBJ databases">
        <authorList>
            <person name="Durling M."/>
        </authorList>
    </citation>
    <scope>NUCLEOTIDE SEQUENCE</scope>
</reference>
<evidence type="ECO:0000313" key="2">
    <source>
        <dbReference type="Proteomes" id="UP000701801"/>
    </source>
</evidence>
<dbReference type="OrthoDB" id="3485163at2759"/>
<dbReference type="EMBL" id="CAJVRM010000240">
    <property type="protein sequence ID" value="CAG8978000.1"/>
    <property type="molecule type" value="Genomic_DNA"/>
</dbReference>
<evidence type="ECO:0000313" key="1">
    <source>
        <dbReference type="EMBL" id="CAG8978000.1"/>
    </source>
</evidence>